<dbReference type="Gene3D" id="1.10.260.40">
    <property type="entry name" value="lambda repressor-like DNA-binding domains"/>
    <property type="match status" value="1"/>
</dbReference>
<dbReference type="GO" id="GO:0000976">
    <property type="term" value="F:transcription cis-regulatory region binding"/>
    <property type="evidence" value="ECO:0007669"/>
    <property type="project" value="TreeGrafter"/>
</dbReference>
<dbReference type="Gene3D" id="3.40.50.2300">
    <property type="match status" value="1"/>
</dbReference>
<dbReference type="InterPro" id="IPR010982">
    <property type="entry name" value="Lambda_DNA-bd_dom_sf"/>
</dbReference>
<protein>
    <submittedName>
        <fullName evidence="5">Regulatory protein, lacI family</fullName>
    </submittedName>
</protein>
<sequence>MASQGEGDGVKQRVTIEDIAAEVGVSRQTVTRAMNGMPRISPQTRERVLEAARRMGYQPSRFAKNLASNKRTTAIGLVVETFRNPFYGEFTAELQRLLAARGWQMSVTSQEVAPVETPLLLADEVDLLVGYLQGEADDLVAATHGVPTILIGETASRPGLHSVLPPRAAFGLDRLRRGHLRASFRVAGARRPPVRASGAQGGRHRLLQVRPTQVV</sequence>
<evidence type="ECO:0000256" key="3">
    <source>
        <dbReference type="ARBA" id="ARBA00023163"/>
    </source>
</evidence>
<dbReference type="Pfam" id="PF00356">
    <property type="entry name" value="LacI"/>
    <property type="match status" value="1"/>
</dbReference>
<dbReference type="OrthoDB" id="3258243at2"/>
<organism evidence="5 6">
    <name type="scientific">Tessaracoccus bendigoensis DSM 12906</name>
    <dbReference type="NCBI Taxonomy" id="1123357"/>
    <lineage>
        <taxon>Bacteria</taxon>
        <taxon>Bacillati</taxon>
        <taxon>Actinomycetota</taxon>
        <taxon>Actinomycetes</taxon>
        <taxon>Propionibacteriales</taxon>
        <taxon>Propionibacteriaceae</taxon>
        <taxon>Tessaracoccus</taxon>
    </lineage>
</organism>
<gene>
    <name evidence="5" type="ORF">SAMN02745244_03004</name>
</gene>
<evidence type="ECO:0000256" key="2">
    <source>
        <dbReference type="ARBA" id="ARBA00023125"/>
    </source>
</evidence>
<dbReference type="InterPro" id="IPR028082">
    <property type="entry name" value="Peripla_BP_I"/>
</dbReference>
<dbReference type="InterPro" id="IPR000843">
    <property type="entry name" value="HTH_LacI"/>
</dbReference>
<accession>A0A1M6L6J8</accession>
<dbReference type="AlphaFoldDB" id="A0A1M6L6J8"/>
<keyword evidence="2" id="KW-0238">DNA-binding</keyword>
<proteinExistence type="predicted"/>
<dbReference type="GO" id="GO:0003700">
    <property type="term" value="F:DNA-binding transcription factor activity"/>
    <property type="evidence" value="ECO:0007669"/>
    <property type="project" value="TreeGrafter"/>
</dbReference>
<evidence type="ECO:0000256" key="1">
    <source>
        <dbReference type="ARBA" id="ARBA00023015"/>
    </source>
</evidence>
<dbReference type="PANTHER" id="PTHR30146">
    <property type="entry name" value="LACI-RELATED TRANSCRIPTIONAL REPRESSOR"/>
    <property type="match status" value="1"/>
</dbReference>
<dbReference type="SUPFAM" id="SSF47413">
    <property type="entry name" value="lambda repressor-like DNA-binding domains"/>
    <property type="match status" value="1"/>
</dbReference>
<keyword evidence="1" id="KW-0805">Transcription regulation</keyword>
<dbReference type="SUPFAM" id="SSF53822">
    <property type="entry name" value="Periplasmic binding protein-like I"/>
    <property type="match status" value="1"/>
</dbReference>
<dbReference type="EMBL" id="FQZG01000067">
    <property type="protein sequence ID" value="SHJ66825.1"/>
    <property type="molecule type" value="Genomic_DNA"/>
</dbReference>
<evidence type="ECO:0000259" key="4">
    <source>
        <dbReference type="PROSITE" id="PS50932"/>
    </source>
</evidence>
<keyword evidence="6" id="KW-1185">Reference proteome</keyword>
<keyword evidence="3" id="KW-0804">Transcription</keyword>
<dbReference type="Proteomes" id="UP000184512">
    <property type="component" value="Unassembled WGS sequence"/>
</dbReference>
<dbReference type="STRING" id="1123357.SAMN02745244_03004"/>
<dbReference type="SMART" id="SM00354">
    <property type="entry name" value="HTH_LACI"/>
    <property type="match status" value="1"/>
</dbReference>
<dbReference type="CDD" id="cd01392">
    <property type="entry name" value="HTH_LacI"/>
    <property type="match status" value="1"/>
</dbReference>
<evidence type="ECO:0000313" key="5">
    <source>
        <dbReference type="EMBL" id="SHJ66825.1"/>
    </source>
</evidence>
<dbReference type="PROSITE" id="PS50932">
    <property type="entry name" value="HTH_LACI_2"/>
    <property type="match status" value="1"/>
</dbReference>
<name>A0A1M6L6J8_9ACTN</name>
<dbReference type="PROSITE" id="PS00356">
    <property type="entry name" value="HTH_LACI_1"/>
    <property type="match status" value="1"/>
</dbReference>
<dbReference type="PANTHER" id="PTHR30146:SF109">
    <property type="entry name" value="HTH-TYPE TRANSCRIPTIONAL REGULATOR GALS"/>
    <property type="match status" value="1"/>
</dbReference>
<feature type="domain" description="HTH lacI-type" evidence="4">
    <location>
        <begin position="14"/>
        <end position="68"/>
    </location>
</feature>
<reference evidence="5 6" key="1">
    <citation type="submission" date="2016-11" db="EMBL/GenBank/DDBJ databases">
        <authorList>
            <person name="Jaros S."/>
            <person name="Januszkiewicz K."/>
            <person name="Wedrychowicz H."/>
        </authorList>
    </citation>
    <scope>NUCLEOTIDE SEQUENCE [LARGE SCALE GENOMIC DNA]</scope>
    <source>
        <strain evidence="5 6">DSM 12906</strain>
    </source>
</reference>
<evidence type="ECO:0000313" key="6">
    <source>
        <dbReference type="Proteomes" id="UP000184512"/>
    </source>
</evidence>